<dbReference type="Proteomes" id="UP000216311">
    <property type="component" value="Unassembled WGS sequence"/>
</dbReference>
<dbReference type="EMBL" id="NMVQ01000043">
    <property type="protein sequence ID" value="OYO18590.1"/>
    <property type="molecule type" value="Genomic_DNA"/>
</dbReference>
<keyword evidence="1" id="KW-0472">Membrane</keyword>
<dbReference type="AlphaFoldDB" id="A0A255GSK1"/>
<keyword evidence="3" id="KW-1185">Reference proteome</keyword>
<organism evidence="2 3">
    <name type="scientific">Enemella dayhoffiae</name>
    <dbReference type="NCBI Taxonomy" id="2016507"/>
    <lineage>
        <taxon>Bacteria</taxon>
        <taxon>Bacillati</taxon>
        <taxon>Actinomycetota</taxon>
        <taxon>Actinomycetes</taxon>
        <taxon>Propionibacteriales</taxon>
        <taxon>Propionibacteriaceae</taxon>
        <taxon>Enemella</taxon>
    </lineage>
</organism>
<evidence type="ECO:0000256" key="1">
    <source>
        <dbReference type="SAM" id="Phobius"/>
    </source>
</evidence>
<keyword evidence="1" id="KW-0812">Transmembrane</keyword>
<reference evidence="2 3" key="1">
    <citation type="submission" date="2017-07" db="EMBL/GenBank/DDBJ databases">
        <title>Draft whole genome sequences of clinical Proprionibacteriaceae strains.</title>
        <authorList>
            <person name="Bernier A.-M."/>
            <person name="Bernard K."/>
            <person name="Domingo M.-C."/>
        </authorList>
    </citation>
    <scope>NUCLEOTIDE SEQUENCE [LARGE SCALE GENOMIC DNA]</scope>
    <source>
        <strain evidence="2 3">NML 130396</strain>
    </source>
</reference>
<feature type="transmembrane region" description="Helical" evidence="1">
    <location>
        <begin position="24"/>
        <end position="45"/>
    </location>
</feature>
<protein>
    <submittedName>
        <fullName evidence="2">Uncharacterized protein</fullName>
    </submittedName>
</protein>
<feature type="transmembrane region" description="Helical" evidence="1">
    <location>
        <begin position="51"/>
        <end position="71"/>
    </location>
</feature>
<name>A0A255GSK1_9ACTN</name>
<dbReference type="RefSeq" id="WP_094364824.1">
    <property type="nucleotide sequence ID" value="NZ_NMVQ01000043.1"/>
</dbReference>
<comment type="caution">
    <text evidence="2">The sequence shown here is derived from an EMBL/GenBank/DDBJ whole genome shotgun (WGS) entry which is preliminary data.</text>
</comment>
<sequence length="158" mass="17063">MQQLVVGINPVGQRAYRRFWSGPLGSALLLVPGVLITVLGVVLLARDPHGVSLFFGGVVIFSGLYACYAGWDHRRRGLRDASEPPLAFALDADGAAFPRHKRYAWGEVRFVLTDEAEPRLLCSPVGLAFRVDHLDAEPGAIEAAITELSGGAAQLERL</sequence>
<accession>A0A255GSK1</accession>
<evidence type="ECO:0000313" key="3">
    <source>
        <dbReference type="Proteomes" id="UP000216311"/>
    </source>
</evidence>
<gene>
    <name evidence="2" type="ORF">CGZ93_14255</name>
</gene>
<evidence type="ECO:0000313" key="2">
    <source>
        <dbReference type="EMBL" id="OYO18590.1"/>
    </source>
</evidence>
<proteinExistence type="predicted"/>
<keyword evidence="1" id="KW-1133">Transmembrane helix</keyword>
<dbReference type="OrthoDB" id="9937177at2"/>